<dbReference type="Proteomes" id="UP000241365">
    <property type="component" value="Segment"/>
</dbReference>
<accession>A0A167RG05</accession>
<name>A0A167RG05_9VIRU</name>
<dbReference type="EC" id="1.8.3.2" evidence="7"/>
<dbReference type="InterPro" id="IPR036774">
    <property type="entry name" value="ERV/ALR_sulphydryl_oxid_sf"/>
</dbReference>
<evidence type="ECO:0000259" key="8">
    <source>
        <dbReference type="PROSITE" id="PS51324"/>
    </source>
</evidence>
<dbReference type="InterPro" id="IPR017905">
    <property type="entry name" value="ERV/ALR_sulphydryl_oxidase"/>
</dbReference>
<evidence type="ECO:0000313" key="10">
    <source>
        <dbReference type="Proteomes" id="UP000241365"/>
    </source>
</evidence>
<feature type="transmembrane region" description="Helical" evidence="7">
    <location>
        <begin position="117"/>
        <end position="138"/>
    </location>
</feature>
<dbReference type="SUPFAM" id="SSF69000">
    <property type="entry name" value="FAD-dependent thiol oxidase"/>
    <property type="match status" value="1"/>
</dbReference>
<dbReference type="KEGG" id="vg:80513001"/>
<dbReference type="GO" id="GO:0016971">
    <property type="term" value="F:flavin-dependent sulfhydryl oxidase activity"/>
    <property type="evidence" value="ECO:0007669"/>
    <property type="project" value="InterPro"/>
</dbReference>
<dbReference type="PANTHER" id="PTHR12645:SF0">
    <property type="entry name" value="FAD-LINKED SULFHYDRYL OXIDASE ALR"/>
    <property type="match status" value="1"/>
</dbReference>
<dbReference type="GeneID" id="80513001"/>
<feature type="domain" description="ERV/ALR sulfhydryl oxidase" evidence="8">
    <location>
        <begin position="1"/>
        <end position="105"/>
    </location>
</feature>
<keyword evidence="7" id="KW-0472">Membrane</keyword>
<keyword evidence="10" id="KW-1185">Reference proteome</keyword>
<evidence type="ECO:0000256" key="7">
    <source>
        <dbReference type="RuleBase" id="RU371123"/>
    </source>
</evidence>
<organism evidence="9 10">
    <name type="scientific">Powai lake megavirus</name>
    <dbReference type="NCBI Taxonomy" id="1842663"/>
    <lineage>
        <taxon>Viruses</taxon>
        <taxon>Varidnaviria</taxon>
        <taxon>Bamfordvirae</taxon>
        <taxon>Nucleocytoviricota</taxon>
        <taxon>Megaviricetes</taxon>
        <taxon>Imitervirales</taxon>
        <taxon>Mimiviridae</taxon>
        <taxon>Megamimivirinae</taxon>
        <taxon>Megavirus</taxon>
        <taxon>Megavirus powaiense</taxon>
    </lineage>
</organism>
<evidence type="ECO:0000313" key="9">
    <source>
        <dbReference type="EMBL" id="ANB50639.1"/>
    </source>
</evidence>
<keyword evidence="4 7" id="KW-0560">Oxidoreductase</keyword>
<evidence type="ECO:0000256" key="5">
    <source>
        <dbReference type="ARBA" id="ARBA00023157"/>
    </source>
</evidence>
<comment type="catalytic activity">
    <reaction evidence="6 7">
        <text>2 R'C(R)SH + O2 = R'C(R)S-S(R)CR' + H2O2</text>
        <dbReference type="Rhea" id="RHEA:17357"/>
        <dbReference type="ChEBI" id="CHEBI:15379"/>
        <dbReference type="ChEBI" id="CHEBI:16240"/>
        <dbReference type="ChEBI" id="CHEBI:16520"/>
        <dbReference type="ChEBI" id="CHEBI:17412"/>
        <dbReference type="EC" id="1.8.3.2"/>
    </reaction>
</comment>
<dbReference type="GO" id="GO:0050660">
    <property type="term" value="F:flavin adenine dinucleotide binding"/>
    <property type="evidence" value="ECO:0007669"/>
    <property type="project" value="TreeGrafter"/>
</dbReference>
<comment type="cofactor">
    <cofactor evidence="1 7">
        <name>FAD</name>
        <dbReference type="ChEBI" id="CHEBI:57692"/>
    </cofactor>
</comment>
<keyword evidence="7" id="KW-0812">Transmembrane</keyword>
<evidence type="ECO:0000256" key="3">
    <source>
        <dbReference type="ARBA" id="ARBA00022827"/>
    </source>
</evidence>
<dbReference type="RefSeq" id="YP_010776390.1">
    <property type="nucleotide sequence ID" value="NC_075034.1"/>
</dbReference>
<sequence length="142" mass="17100">MSLSPKNWGEAGWKMFHTVALGYPDNPSQEDKQNYYQYYESLRYTLPCKKCRNNYSDHFDKYPLNDYALSSKKNLINWTIDMHNVVNYYTGKKLLSYPEAYDKIYSVKGENNTFDNYFRYMLIILVIIIIAIIIYYIYRKKN</sequence>
<keyword evidence="7" id="KW-1133">Transmembrane helix</keyword>
<dbReference type="PANTHER" id="PTHR12645">
    <property type="entry name" value="ALR/ERV"/>
    <property type="match status" value="1"/>
</dbReference>
<keyword evidence="3 7" id="KW-0274">FAD</keyword>
<dbReference type="EMBL" id="KU877344">
    <property type="protein sequence ID" value="ANB50639.1"/>
    <property type="molecule type" value="Genomic_DNA"/>
</dbReference>
<protein>
    <recommendedName>
        <fullName evidence="7">Sulfhydryl oxidase</fullName>
        <ecNumber evidence="7">1.8.3.2</ecNumber>
    </recommendedName>
</protein>
<proteinExistence type="predicted"/>
<dbReference type="PROSITE" id="PS51324">
    <property type="entry name" value="ERV_ALR"/>
    <property type="match status" value="1"/>
</dbReference>
<evidence type="ECO:0000256" key="4">
    <source>
        <dbReference type="ARBA" id="ARBA00023002"/>
    </source>
</evidence>
<evidence type="ECO:0000256" key="6">
    <source>
        <dbReference type="ARBA" id="ARBA00048864"/>
    </source>
</evidence>
<keyword evidence="2 7" id="KW-0285">Flavoprotein</keyword>
<dbReference type="Pfam" id="PF04777">
    <property type="entry name" value="Evr1_Alr"/>
    <property type="match status" value="1"/>
</dbReference>
<keyword evidence="5" id="KW-1015">Disulfide bond</keyword>
<evidence type="ECO:0000256" key="2">
    <source>
        <dbReference type="ARBA" id="ARBA00022630"/>
    </source>
</evidence>
<dbReference type="InterPro" id="IPR039799">
    <property type="entry name" value="ALR/ERV"/>
</dbReference>
<dbReference type="Gene3D" id="1.20.120.310">
    <property type="entry name" value="ERV/ALR sulfhydryl oxidase domain"/>
    <property type="match status" value="1"/>
</dbReference>
<evidence type="ECO:0000256" key="1">
    <source>
        <dbReference type="ARBA" id="ARBA00001974"/>
    </source>
</evidence>
<reference evidence="9 10" key="1">
    <citation type="journal article" date="2016" name="Genome Announc.">
        <title>Complete Genome Sequence of a New Megavirus Family Member Isolated from an Inland Water Lake for the First Time in India.</title>
        <authorList>
            <person name="Chatterjee A."/>
            <person name="Ali F."/>
            <person name="Bange D."/>
            <person name="Kondabagil K."/>
        </authorList>
    </citation>
    <scope>NUCLEOTIDE SEQUENCE [LARGE SCALE GENOMIC DNA]</scope>
    <source>
        <strain evidence="9">1</strain>
    </source>
</reference>